<dbReference type="SUPFAM" id="SSF53850">
    <property type="entry name" value="Periplasmic binding protein-like II"/>
    <property type="match status" value="1"/>
</dbReference>
<dbReference type="Proteomes" id="UP000517523">
    <property type="component" value="Unassembled WGS sequence"/>
</dbReference>
<organism evidence="2 3">
    <name type="scientific">Paenibacillus rhizosphaerae</name>
    <dbReference type="NCBI Taxonomy" id="297318"/>
    <lineage>
        <taxon>Bacteria</taxon>
        <taxon>Bacillati</taxon>
        <taxon>Bacillota</taxon>
        <taxon>Bacilli</taxon>
        <taxon>Bacillales</taxon>
        <taxon>Paenibacillaceae</taxon>
        <taxon>Paenibacillus</taxon>
    </lineage>
</organism>
<sequence>MKMWKRVLSGSLIVALALTTAACSGSKDAGGSSESGKKVTLTLLSHYNGSNEAALKPYIDKWNQENPNIQVKMTPVDFGELLKTIMTKQSAGQVADIMHVYTLWGGQLAKNNVLAEAPQSVADDVTQNYPEAAVKGASLNGKVFGYPTEVEAYGLFYNKKLLKEAGYDEPPKTWDELLEMSRKIEKKDANGKVLVQGFGFQRGYAGLVVQPFMAMMASAGSGLLSDDLAKSNLDSDAGRKTMEFYSKVYGKNGITDIAFNTTKGFGAGQVGMTIGAGWWDGSLKTLMKDAYTDVGEAPMPTPDGGAGGTLAYTWAYGVNSKSKHQEEAWKFLQWMNAQADDSGMTPEGQFLLDAFNVISSRKTDLSSAKVQEKLQSSPSAKLFSDALNNALDEQSPAAGTEAQDILYKQIESMWTDQIQMDAALNNAHTQINTKLGEK</sequence>
<feature type="signal peptide" evidence="1">
    <location>
        <begin position="1"/>
        <end position="29"/>
    </location>
</feature>
<dbReference type="InterPro" id="IPR050490">
    <property type="entry name" value="Bact_solute-bd_prot1"/>
</dbReference>
<dbReference type="RefSeq" id="WP_183576988.1">
    <property type="nucleotide sequence ID" value="NZ_JACHXJ010000001.1"/>
</dbReference>
<dbReference type="Gene3D" id="3.40.190.10">
    <property type="entry name" value="Periplasmic binding protein-like II"/>
    <property type="match status" value="1"/>
</dbReference>
<evidence type="ECO:0000313" key="3">
    <source>
        <dbReference type="Proteomes" id="UP000517523"/>
    </source>
</evidence>
<dbReference type="EMBL" id="JACHXJ010000001">
    <property type="protein sequence ID" value="MBB3125393.1"/>
    <property type="molecule type" value="Genomic_DNA"/>
</dbReference>
<reference evidence="2 3" key="1">
    <citation type="submission" date="2020-08" db="EMBL/GenBank/DDBJ databases">
        <title>Genomic Encyclopedia of Type Strains, Phase III (KMG-III): the genomes of soil and plant-associated and newly described type strains.</title>
        <authorList>
            <person name="Whitman W."/>
        </authorList>
    </citation>
    <scope>NUCLEOTIDE SEQUENCE [LARGE SCALE GENOMIC DNA]</scope>
    <source>
        <strain evidence="2 3">CECT 5831</strain>
    </source>
</reference>
<dbReference type="Pfam" id="PF01547">
    <property type="entry name" value="SBP_bac_1"/>
    <property type="match status" value="1"/>
</dbReference>
<dbReference type="CDD" id="cd14748">
    <property type="entry name" value="PBP2_UgpB"/>
    <property type="match status" value="1"/>
</dbReference>
<name>A0A839TFX1_9BACL</name>
<comment type="caution">
    <text evidence="2">The sequence shown here is derived from an EMBL/GenBank/DDBJ whole genome shotgun (WGS) entry which is preliminary data.</text>
</comment>
<dbReference type="InterPro" id="IPR006059">
    <property type="entry name" value="SBP"/>
</dbReference>
<dbReference type="AlphaFoldDB" id="A0A839TFX1"/>
<keyword evidence="2" id="KW-0813">Transport</keyword>
<keyword evidence="2" id="KW-0762">Sugar transport</keyword>
<proteinExistence type="predicted"/>
<protein>
    <submittedName>
        <fullName evidence="2">Multiple sugar transport system substrate-binding protein</fullName>
    </submittedName>
</protein>
<accession>A0A839TFX1</accession>
<evidence type="ECO:0000313" key="2">
    <source>
        <dbReference type="EMBL" id="MBB3125393.1"/>
    </source>
</evidence>
<dbReference type="PANTHER" id="PTHR43649:SF12">
    <property type="entry name" value="DIACETYLCHITOBIOSE BINDING PROTEIN DASA"/>
    <property type="match status" value="1"/>
</dbReference>
<dbReference type="PANTHER" id="PTHR43649">
    <property type="entry name" value="ARABINOSE-BINDING PROTEIN-RELATED"/>
    <property type="match status" value="1"/>
</dbReference>
<evidence type="ECO:0000256" key="1">
    <source>
        <dbReference type="SAM" id="SignalP"/>
    </source>
</evidence>
<gene>
    <name evidence="2" type="ORF">FHS19_000047</name>
</gene>
<dbReference type="PROSITE" id="PS51257">
    <property type="entry name" value="PROKAR_LIPOPROTEIN"/>
    <property type="match status" value="1"/>
</dbReference>
<keyword evidence="1" id="KW-0732">Signal</keyword>
<feature type="chain" id="PRO_5038534052" evidence="1">
    <location>
        <begin position="30"/>
        <end position="438"/>
    </location>
</feature>